<evidence type="ECO:0000313" key="3">
    <source>
        <dbReference type="Proteomes" id="UP001164187"/>
    </source>
</evidence>
<reference evidence="2" key="1">
    <citation type="submission" date="2022-12" db="EMBL/GenBank/DDBJ databases">
        <title>Peptostreptococcus.</title>
        <authorList>
            <person name="Lee S.H."/>
        </authorList>
    </citation>
    <scope>NUCLEOTIDE SEQUENCE</scope>
    <source>
        <strain evidence="2">CBA3647</strain>
    </source>
</reference>
<dbReference type="EMBL" id="CP114052">
    <property type="protein sequence ID" value="WAW14362.1"/>
    <property type="molecule type" value="Genomic_DNA"/>
</dbReference>
<evidence type="ECO:0000259" key="1">
    <source>
        <dbReference type="Pfam" id="PF08349"/>
    </source>
</evidence>
<organism evidence="2 3">
    <name type="scientific">Peptostreptococcus equinus</name>
    <dbReference type="NCBI Taxonomy" id="3003601"/>
    <lineage>
        <taxon>Bacteria</taxon>
        <taxon>Bacillati</taxon>
        <taxon>Bacillota</taxon>
        <taxon>Clostridia</taxon>
        <taxon>Peptostreptococcales</taxon>
        <taxon>Peptostreptococcaceae</taxon>
        <taxon>Peptostreptococcus</taxon>
    </lineage>
</organism>
<dbReference type="RefSeq" id="WP_269311032.1">
    <property type="nucleotide sequence ID" value="NZ_CP114052.1"/>
</dbReference>
<accession>A0ABY7JRP6</accession>
<keyword evidence="3" id="KW-1185">Reference proteome</keyword>
<dbReference type="Pfam" id="PF08349">
    <property type="entry name" value="DUF1722"/>
    <property type="match status" value="1"/>
</dbReference>
<dbReference type="InterPro" id="IPR013560">
    <property type="entry name" value="DUF1722"/>
</dbReference>
<name>A0ABY7JRP6_9FIRM</name>
<proteinExistence type="predicted"/>
<protein>
    <submittedName>
        <fullName evidence="2">YbgA family protein</fullName>
    </submittedName>
</protein>
<dbReference type="Proteomes" id="UP001164187">
    <property type="component" value="Chromosome"/>
</dbReference>
<sequence>MGKDKLLNLEEFENKEVRKRCQKLWASNKYLVLSKSQNIYKEIREYLKNDNLDIEYLNVLTEKAINMDEDKGQVINAFEHIWGYFKKDAKKYELEKFRNLITMYRSGKIDKEYIISYINELLYKYPKKYLLNSNFLIY</sequence>
<gene>
    <name evidence="2" type="ORF">O0R46_07065</name>
</gene>
<evidence type="ECO:0000313" key="2">
    <source>
        <dbReference type="EMBL" id="WAW14362.1"/>
    </source>
</evidence>
<feature type="domain" description="DUF1722" evidence="1">
    <location>
        <begin position="29"/>
        <end position="136"/>
    </location>
</feature>